<dbReference type="EMBL" id="JUFX02000192">
    <property type="protein sequence ID" value="KPH86713.1"/>
    <property type="molecule type" value="Genomic_DNA"/>
</dbReference>
<accession>A0A0N0MER8</accession>
<dbReference type="RefSeq" id="WP_039735757.1">
    <property type="nucleotide sequence ID" value="NZ_JUFX02000192.1"/>
</dbReference>
<sequence>MDPKTIAEAYFTLGTHIEDSQARVSDAAEALIPLVRRGDQNAVQALGNLRRAAVSMQAERQWAEYLWQLASGKNPPPPATAPTTTAASTSDDTASPHTFLDNLLGDLITLLP</sequence>
<evidence type="ECO:0000313" key="3">
    <source>
        <dbReference type="Proteomes" id="UP000031553"/>
    </source>
</evidence>
<dbReference type="AlphaFoldDB" id="A0A0N0MER8"/>
<feature type="region of interest" description="Disordered" evidence="1">
    <location>
        <begin position="70"/>
        <end position="95"/>
    </location>
</feature>
<protein>
    <submittedName>
        <fullName evidence="2">Uncharacterized protein</fullName>
    </submittedName>
</protein>
<dbReference type="OrthoDB" id="7277779at2"/>
<feature type="compositionally biased region" description="Low complexity" evidence="1">
    <location>
        <begin position="81"/>
        <end position="95"/>
    </location>
</feature>
<proteinExistence type="predicted"/>
<evidence type="ECO:0000256" key="1">
    <source>
        <dbReference type="SAM" id="MobiDB-lite"/>
    </source>
</evidence>
<reference evidence="2 3" key="1">
    <citation type="submission" date="2015-07" db="EMBL/GenBank/DDBJ databases">
        <title>Draft Genome Sequence of Komagataeibacter intermedius Strain AF2, Isolated from Kombucha Tea.</title>
        <authorList>
            <person name="Santos R.A."/>
            <person name="Berretta A.A."/>
            <person name="Barud H.S."/>
            <person name="Ribeiro S.J."/>
            <person name="Gonzalez-Garcia L.N."/>
            <person name="Zucchi T.D."/>
            <person name="Goldman G.H."/>
            <person name="Riano-Pachon D.M."/>
        </authorList>
    </citation>
    <scope>NUCLEOTIDE SEQUENCE [LARGE SCALE GENOMIC DNA]</scope>
    <source>
        <strain evidence="2 3">AF2</strain>
    </source>
</reference>
<gene>
    <name evidence="2" type="ORF">GLUCOINTEAF2_0200631</name>
</gene>
<name>A0A0N0MER8_9PROT</name>
<comment type="caution">
    <text evidence="2">The sequence shown here is derived from an EMBL/GenBank/DDBJ whole genome shotgun (WGS) entry which is preliminary data.</text>
</comment>
<organism evidence="2 3">
    <name type="scientific">Komagataeibacter intermedius AF2</name>
    <dbReference type="NCBI Taxonomy" id="1458464"/>
    <lineage>
        <taxon>Bacteria</taxon>
        <taxon>Pseudomonadati</taxon>
        <taxon>Pseudomonadota</taxon>
        <taxon>Alphaproteobacteria</taxon>
        <taxon>Acetobacterales</taxon>
        <taxon>Acetobacteraceae</taxon>
        <taxon>Komagataeibacter</taxon>
    </lineage>
</organism>
<dbReference type="Proteomes" id="UP000031553">
    <property type="component" value="Unassembled WGS sequence"/>
</dbReference>
<evidence type="ECO:0000313" key="2">
    <source>
        <dbReference type="EMBL" id="KPH86713.1"/>
    </source>
</evidence>